<dbReference type="KEGG" id="ppso:QPJ95_10800"/>
<dbReference type="RefSeq" id="WP_270920502.1">
    <property type="nucleotide sequence ID" value="NZ_CP127247.1"/>
</dbReference>
<gene>
    <name evidence="1" type="ORF">QPJ95_10800</name>
</gene>
<dbReference type="AlphaFoldDB" id="A0A9Y2L4P6"/>
<dbReference type="Proteomes" id="UP001238334">
    <property type="component" value="Chromosome"/>
</dbReference>
<dbReference type="SUPFAM" id="SSF52402">
    <property type="entry name" value="Adenine nucleotide alpha hydrolases-like"/>
    <property type="match status" value="1"/>
</dbReference>
<protein>
    <recommendedName>
        <fullName evidence="3">7-cyano-7-deazaguanine synthase</fullName>
    </recommendedName>
</protein>
<organism evidence="1 2">
    <name type="scientific">Parasedimentitalea psychrophila</name>
    <dbReference type="NCBI Taxonomy" id="2997337"/>
    <lineage>
        <taxon>Bacteria</taxon>
        <taxon>Pseudomonadati</taxon>
        <taxon>Pseudomonadota</taxon>
        <taxon>Alphaproteobacteria</taxon>
        <taxon>Rhodobacterales</taxon>
        <taxon>Paracoccaceae</taxon>
        <taxon>Parasedimentitalea</taxon>
    </lineage>
</organism>
<proteinExistence type="predicted"/>
<sequence>MQSLLDFLRPEPKRETAELKVSVSGNLAEISLGKRSFFIRSDAATPIKHDVYDFALFGALALSISHNVEIKTDLPISRAAIDSAERLKAIMNMWLPRKIYPAPLNFSNIVESEPSSFDRPGLMCLSGGVDSTFAALEAQEDPKLTHGLLIAGADYPNAQTSGFKSLKPRVQTIAKKTGLELITVETSIRKLGFNWDMLHTLNLAMCLNYHSGHFGWGAFAADSSPAMEFAAFPWGNNRVIHSALSSARFPIRHLGRDFSRAAKVRKIIGHPSDVASDLSVCYQEQSHGGNCGVCMKCIRTRLCILTSGRELPGLFVQNDKLETIMGNRAPQKNQASKRDDLAVMWELRSDLADGPVKDAIDGYIKRLKSRTIPLGRR</sequence>
<dbReference type="EMBL" id="CP127247">
    <property type="protein sequence ID" value="WIY27352.1"/>
    <property type="molecule type" value="Genomic_DNA"/>
</dbReference>
<evidence type="ECO:0000313" key="1">
    <source>
        <dbReference type="EMBL" id="WIY27352.1"/>
    </source>
</evidence>
<reference evidence="1 2" key="1">
    <citation type="submission" date="2023-06" db="EMBL/GenBank/DDBJ databases">
        <title>Parasedimentitalea psychrophila sp. nov., a psychrophilic bacterium isolated from deep-sea sediment.</title>
        <authorList>
            <person name="Li A."/>
        </authorList>
    </citation>
    <scope>NUCLEOTIDE SEQUENCE [LARGE SCALE GENOMIC DNA]</scope>
    <source>
        <strain evidence="1 2">QS115</strain>
    </source>
</reference>
<name>A0A9Y2L4P6_9RHOB</name>
<accession>A0A9Y2L4P6</accession>
<keyword evidence="2" id="KW-1185">Reference proteome</keyword>
<evidence type="ECO:0000313" key="2">
    <source>
        <dbReference type="Proteomes" id="UP001238334"/>
    </source>
</evidence>
<evidence type="ECO:0008006" key="3">
    <source>
        <dbReference type="Google" id="ProtNLM"/>
    </source>
</evidence>